<dbReference type="STRING" id="396014.BF93_04260"/>
<dbReference type="InterPro" id="IPR002477">
    <property type="entry name" value="Peptidoglycan-bd-like"/>
</dbReference>
<keyword evidence="4" id="KW-0788">Thiol protease</keyword>
<dbReference type="eggNOG" id="COG3409">
    <property type="taxonomic scope" value="Bacteria"/>
</dbReference>
<feature type="region of interest" description="Disordered" evidence="5">
    <location>
        <begin position="163"/>
        <end position="184"/>
    </location>
</feature>
<dbReference type="InterPro" id="IPR038765">
    <property type="entry name" value="Papain-like_cys_pep_sf"/>
</dbReference>
<reference evidence="7 8" key="1">
    <citation type="submission" date="2014-02" db="EMBL/GenBank/DDBJ databases">
        <title>Genome sequence of Brachybacterium phenoliresistens strain W13A50.</title>
        <authorList>
            <person name="Wang X."/>
        </authorList>
    </citation>
    <scope>NUCLEOTIDE SEQUENCE [LARGE SCALE GENOMIC DNA]</scope>
    <source>
        <strain evidence="7 8">W13A50</strain>
    </source>
</reference>
<comment type="similarity">
    <text evidence="1">Belongs to the peptidase C40 family.</text>
</comment>
<feature type="compositionally biased region" description="Low complexity" evidence="5">
    <location>
        <begin position="163"/>
        <end position="181"/>
    </location>
</feature>
<dbReference type="PANTHER" id="PTHR47053">
    <property type="entry name" value="MUREIN DD-ENDOPEPTIDASE MEPH-RELATED"/>
    <property type="match status" value="1"/>
</dbReference>
<dbReference type="PANTHER" id="PTHR47053:SF1">
    <property type="entry name" value="MUREIN DD-ENDOPEPTIDASE MEPH-RELATED"/>
    <property type="match status" value="1"/>
</dbReference>
<evidence type="ECO:0000313" key="8">
    <source>
        <dbReference type="Proteomes" id="UP000023067"/>
    </source>
</evidence>
<dbReference type="EMBL" id="JDYK01000017">
    <property type="protein sequence ID" value="EWS80227.1"/>
    <property type="molecule type" value="Genomic_DNA"/>
</dbReference>
<dbReference type="InterPro" id="IPR051202">
    <property type="entry name" value="Peptidase_C40"/>
</dbReference>
<dbReference type="Proteomes" id="UP000023067">
    <property type="component" value="Unassembled WGS sequence"/>
</dbReference>
<organism evidence="7 8">
    <name type="scientific">Brachybacterium phenoliresistens</name>
    <dbReference type="NCBI Taxonomy" id="396014"/>
    <lineage>
        <taxon>Bacteria</taxon>
        <taxon>Bacillati</taxon>
        <taxon>Actinomycetota</taxon>
        <taxon>Actinomycetes</taxon>
        <taxon>Micrococcales</taxon>
        <taxon>Dermabacteraceae</taxon>
        <taxon>Brachybacterium</taxon>
    </lineage>
</organism>
<dbReference type="Gene3D" id="1.10.101.10">
    <property type="entry name" value="PGBD-like superfamily/PGBD"/>
    <property type="match status" value="3"/>
</dbReference>
<evidence type="ECO:0000313" key="7">
    <source>
        <dbReference type="EMBL" id="EWS80227.1"/>
    </source>
</evidence>
<dbReference type="SUPFAM" id="SSF54001">
    <property type="entry name" value="Cysteine proteinases"/>
    <property type="match status" value="1"/>
</dbReference>
<keyword evidence="3 7" id="KW-0378">Hydrolase</keyword>
<dbReference type="GO" id="GO:0008234">
    <property type="term" value="F:cysteine-type peptidase activity"/>
    <property type="evidence" value="ECO:0007669"/>
    <property type="project" value="UniProtKB-KW"/>
</dbReference>
<keyword evidence="2" id="KW-0645">Protease</keyword>
<gene>
    <name evidence="7" type="ORF">BF93_04260</name>
</gene>
<evidence type="ECO:0000256" key="4">
    <source>
        <dbReference type="ARBA" id="ARBA00022807"/>
    </source>
</evidence>
<accession>Z9JR50</accession>
<name>Z9JR50_9MICO</name>
<dbReference type="SUPFAM" id="SSF47090">
    <property type="entry name" value="PGBD-like"/>
    <property type="match status" value="3"/>
</dbReference>
<dbReference type="Pfam" id="PF01471">
    <property type="entry name" value="PG_binding_1"/>
    <property type="match status" value="3"/>
</dbReference>
<evidence type="ECO:0000256" key="1">
    <source>
        <dbReference type="ARBA" id="ARBA00007074"/>
    </source>
</evidence>
<dbReference type="GO" id="GO:0006508">
    <property type="term" value="P:proteolysis"/>
    <property type="evidence" value="ECO:0007669"/>
    <property type="project" value="UniProtKB-KW"/>
</dbReference>
<evidence type="ECO:0000259" key="6">
    <source>
        <dbReference type="PROSITE" id="PS51935"/>
    </source>
</evidence>
<dbReference type="InterPro" id="IPR036366">
    <property type="entry name" value="PGBDSf"/>
</dbReference>
<dbReference type="Pfam" id="PF00877">
    <property type="entry name" value="NLPC_P60"/>
    <property type="match status" value="1"/>
</dbReference>
<evidence type="ECO:0000256" key="5">
    <source>
        <dbReference type="SAM" id="MobiDB-lite"/>
    </source>
</evidence>
<dbReference type="HOGENOM" id="CLU_016043_1_8_11"/>
<comment type="caution">
    <text evidence="7">The sequence shown here is derived from an EMBL/GenBank/DDBJ whole genome shotgun (WGS) entry which is preliminary data.</text>
</comment>
<dbReference type="OrthoDB" id="5177647at2"/>
<protein>
    <submittedName>
        <fullName evidence="7">Hydrolase</fullName>
    </submittedName>
</protein>
<dbReference type="InterPro" id="IPR036365">
    <property type="entry name" value="PGBD-like_sf"/>
</dbReference>
<dbReference type="eggNOG" id="COG0791">
    <property type="taxonomic scope" value="Bacteria"/>
</dbReference>
<dbReference type="AlphaFoldDB" id="Z9JR50"/>
<sequence>MFQAPSRATHRAPGRAVVNYRGIAAPVGRGVGGVAVLGAVTATGSLVAIPEAEALAPVELSALAPGAPIAPTEFSPEVQREIDTYTALVLRPGARGDAITYLQNRLNDRGAGLPVDGYYNVATRKAVEAVQTNGGVTVDGAVGPSTWDLLVNTSAEEVPAVLPEAAPAPRTTEPAAASTSSVGSDEARYAPQVLRYGSRGEAVSFLQARLNDRGAGIPVDGRFGPATRSAVRTLQSNGGVGVDGVVGPVTWDILFNTGADEVPAKAKSSAPATSPDSGGSSYVGTVLRYGDRGAAVTYLQARLNDRGADIPEDGRFGPATRASVRALQSNAGISRDGVVGPRTWDVLVNSSAEDVPARSTGSTQASGFNSKTMVAQAKSYLGTPYVWGGASSSGMDCSGLVKLVYNAHGIEVPRVARNQVYGGRIIPKSEAKPGDLVAFSSGNWGHIGIYIGNGQIIDAGNSKGRVVQRDIWNSPHVYVTYR</sequence>
<feature type="domain" description="NlpC/P60" evidence="6">
    <location>
        <begin position="367"/>
        <end position="482"/>
    </location>
</feature>
<dbReference type="PATRIC" id="fig|396014.3.peg.2884"/>
<proteinExistence type="inferred from homology"/>
<dbReference type="PROSITE" id="PS51935">
    <property type="entry name" value="NLPC_P60"/>
    <property type="match status" value="1"/>
</dbReference>
<keyword evidence="8" id="KW-1185">Reference proteome</keyword>
<dbReference type="InterPro" id="IPR000064">
    <property type="entry name" value="NLP_P60_dom"/>
</dbReference>
<dbReference type="Gene3D" id="3.90.1720.10">
    <property type="entry name" value="endopeptidase domain like (from Nostoc punctiforme)"/>
    <property type="match status" value="1"/>
</dbReference>
<evidence type="ECO:0000256" key="2">
    <source>
        <dbReference type="ARBA" id="ARBA00022670"/>
    </source>
</evidence>
<evidence type="ECO:0000256" key="3">
    <source>
        <dbReference type="ARBA" id="ARBA00022801"/>
    </source>
</evidence>